<dbReference type="EMBL" id="JAAKFY010000019">
    <property type="protein sequence ID" value="KAF3842431.1"/>
    <property type="molecule type" value="Genomic_DNA"/>
</dbReference>
<evidence type="ECO:0000313" key="2">
    <source>
        <dbReference type="Proteomes" id="UP000518266"/>
    </source>
</evidence>
<gene>
    <name evidence="1" type="ORF">F7725_024382</name>
</gene>
<evidence type="ECO:0000313" key="1">
    <source>
        <dbReference type="EMBL" id="KAF3842431.1"/>
    </source>
</evidence>
<dbReference type="OrthoDB" id="8962491at2759"/>
<accession>A0A7J5Y003</accession>
<protein>
    <submittedName>
        <fullName evidence="1">Uncharacterized protein</fullName>
    </submittedName>
</protein>
<name>A0A7J5Y003_DISMA</name>
<keyword evidence="2" id="KW-1185">Reference proteome</keyword>
<proteinExistence type="predicted"/>
<sequence length="367" mass="41440">MLFAPLGGHMGGEVSYGSCCDSTLTALFEERPLIDTGAKRRPSERGFQHRWERAGFCYMWEFSRNHIKCERRLNLWCSGFLYLLFKKKRRQAVWLRVYGYSRDKFEHLLKIVQNSPTYLPATSNFFPMGLNNANPDPKEQKLYCWDCLLFGGSWARDGYSDLGSLSKSAHRHQNASVAEKTRELREVFEHIVDHHTEFDDETVHCSDGYITLLTSFDFSFWLKTFHAIFSYSDVVFQILQNKGFDMQFCLARSRSAGLMSLSRGCWWMALAAATATKSQAVMASPGPDGTLPRRPCQHLLPRHFVRASPAGTETGTSRHPIAMAANESRARLIKETSLMQERGEAWGGSTPYCGASLLRRGGGGGGC</sequence>
<organism evidence="1 2">
    <name type="scientific">Dissostichus mawsoni</name>
    <name type="common">Antarctic cod</name>
    <dbReference type="NCBI Taxonomy" id="36200"/>
    <lineage>
        <taxon>Eukaryota</taxon>
        <taxon>Metazoa</taxon>
        <taxon>Chordata</taxon>
        <taxon>Craniata</taxon>
        <taxon>Vertebrata</taxon>
        <taxon>Euteleostomi</taxon>
        <taxon>Actinopterygii</taxon>
        <taxon>Neopterygii</taxon>
        <taxon>Teleostei</taxon>
        <taxon>Neoteleostei</taxon>
        <taxon>Acanthomorphata</taxon>
        <taxon>Eupercaria</taxon>
        <taxon>Perciformes</taxon>
        <taxon>Notothenioidei</taxon>
        <taxon>Nototheniidae</taxon>
        <taxon>Dissostichus</taxon>
    </lineage>
</organism>
<reference evidence="1 2" key="1">
    <citation type="submission" date="2020-03" db="EMBL/GenBank/DDBJ databases">
        <title>Dissostichus mawsoni Genome sequencing and assembly.</title>
        <authorList>
            <person name="Park H."/>
        </authorList>
    </citation>
    <scope>NUCLEOTIDE SEQUENCE [LARGE SCALE GENOMIC DNA]</scope>
    <source>
        <strain evidence="1">DM0001</strain>
        <tissue evidence="1">Muscle</tissue>
    </source>
</reference>
<feature type="non-terminal residue" evidence="1">
    <location>
        <position position="367"/>
    </location>
</feature>
<comment type="caution">
    <text evidence="1">The sequence shown here is derived from an EMBL/GenBank/DDBJ whole genome shotgun (WGS) entry which is preliminary data.</text>
</comment>
<dbReference type="Proteomes" id="UP000518266">
    <property type="component" value="Unassembled WGS sequence"/>
</dbReference>
<dbReference type="AlphaFoldDB" id="A0A7J5Y003"/>